<keyword evidence="4" id="KW-1185">Reference proteome</keyword>
<comment type="caution">
    <text evidence="3">The sequence shown here is derived from an EMBL/GenBank/DDBJ whole genome shotgun (WGS) entry which is preliminary data.</text>
</comment>
<feature type="chain" id="PRO_5046554090" description="Lipoprotein" evidence="2">
    <location>
        <begin position="33"/>
        <end position="625"/>
    </location>
</feature>
<name>A0ABV2Q421_9BURK</name>
<reference evidence="3 4" key="1">
    <citation type="submission" date="2024-06" db="EMBL/GenBank/DDBJ databases">
        <title>Sorghum-associated microbial communities from plants grown in Nebraska, USA.</title>
        <authorList>
            <person name="Schachtman D."/>
        </authorList>
    </citation>
    <scope>NUCLEOTIDE SEQUENCE [LARGE SCALE GENOMIC DNA]</scope>
    <source>
        <strain evidence="3 4">2709</strain>
    </source>
</reference>
<keyword evidence="2" id="KW-0732">Signal</keyword>
<protein>
    <recommendedName>
        <fullName evidence="5">Lipoprotein</fullName>
    </recommendedName>
</protein>
<evidence type="ECO:0000313" key="3">
    <source>
        <dbReference type="EMBL" id="MET4575774.1"/>
    </source>
</evidence>
<dbReference type="Proteomes" id="UP001549320">
    <property type="component" value="Unassembled WGS sequence"/>
</dbReference>
<evidence type="ECO:0000313" key="4">
    <source>
        <dbReference type="Proteomes" id="UP001549320"/>
    </source>
</evidence>
<proteinExistence type="predicted"/>
<organism evidence="3 4">
    <name type="scientific">Ottowia thiooxydans</name>
    <dbReference type="NCBI Taxonomy" id="219182"/>
    <lineage>
        <taxon>Bacteria</taxon>
        <taxon>Pseudomonadati</taxon>
        <taxon>Pseudomonadota</taxon>
        <taxon>Betaproteobacteria</taxon>
        <taxon>Burkholderiales</taxon>
        <taxon>Comamonadaceae</taxon>
        <taxon>Ottowia</taxon>
    </lineage>
</organism>
<feature type="compositionally biased region" description="Polar residues" evidence="1">
    <location>
        <begin position="395"/>
        <end position="406"/>
    </location>
</feature>
<evidence type="ECO:0000256" key="2">
    <source>
        <dbReference type="SAM" id="SignalP"/>
    </source>
</evidence>
<dbReference type="EMBL" id="JBEPSH010000002">
    <property type="protein sequence ID" value="MET4575774.1"/>
    <property type="molecule type" value="Genomic_DNA"/>
</dbReference>
<sequence length="625" mass="66679">MIMMHPSLYTTRPCWKIASIALACASMFSLLASCGGSEESVMADDDDPSVLSAGLPPLSLPSISDNAPNAKLGRLVVGSFSTTGKDALAKVSELFVQQVPYTDTNALQPGDVLVLDGSSVTPDDLAGSNKLAARAHAAQVPILILGFDDALEEAANKLIPTVNVTGFSSMSLLLPALPGEDVSAASVLLTLPQEDRQVIMTESMLSSISSELLAFHARRESNPKLVAKADPPPGNSDCTSNDPTHCEYVQKRVLGNKKVIDINSDSRKANFNCLSRDWTPYASGGGRHYVGYSNRAHSTYVQAQCPSQQWNFAPVLYLTYRVDDTTGLLADPSRVVYVEMSASLDPRTADKNGDQYAWYQTRHQFDLRPDDSKLVVGDDSSASPPKHGFSWLANAPTTQNGSTTKTDGVTWGLNVSLAFTGGTQGGKGSAYGTGTLGGSVSVTHSTTNTIPDWKILDNTDSVNGVWSFDTQQAMPYAVNGATGADCAAMGNFLFQWSGTHCSALPQHVRTDTIKDLSYNTMTLNGLSAWDLGSDNNKLNSVNLKFTSTSWFDAAGCARLTKQSKGGTLGVDQLDPKYVKSANCASNQSLPPGKGTWYVRAERQTVIPLTLPLTSLEIPKPTSPPA</sequence>
<evidence type="ECO:0008006" key="5">
    <source>
        <dbReference type="Google" id="ProtNLM"/>
    </source>
</evidence>
<accession>A0ABV2Q421</accession>
<evidence type="ECO:0000256" key="1">
    <source>
        <dbReference type="SAM" id="MobiDB-lite"/>
    </source>
</evidence>
<feature type="region of interest" description="Disordered" evidence="1">
    <location>
        <begin position="376"/>
        <end position="406"/>
    </location>
</feature>
<feature type="signal peptide" evidence="2">
    <location>
        <begin position="1"/>
        <end position="32"/>
    </location>
</feature>
<gene>
    <name evidence="3" type="ORF">ABIE13_000874</name>
</gene>